<sequence length="50" mass="5734">MNFLILTWQINSIKLIFKLLFFNLKKKETNIDDGTATNAQTSKQSGKRSS</sequence>
<evidence type="ECO:0000313" key="2">
    <source>
        <dbReference type="Proteomes" id="UP000009257"/>
    </source>
</evidence>
<dbReference type="HOGENOM" id="CLU_3115648_0_0_9"/>
<reference evidence="1 2" key="1">
    <citation type="submission" date="2011-08" db="EMBL/GenBank/DDBJ databases">
        <title>Complete sequence of Caldicellulosiruptor lactoaceticus 6A.</title>
        <authorList>
            <consortium name="US DOE Joint Genome Institute"/>
            <person name="Lucas S."/>
            <person name="Han J."/>
            <person name="Lapidus A."/>
            <person name="Cheng J.-F."/>
            <person name="Goodwin L."/>
            <person name="Pitluck S."/>
            <person name="Peters L."/>
            <person name="Davenport K."/>
            <person name="Detter J.C."/>
            <person name="Han C."/>
            <person name="Tapia R."/>
            <person name="Land M."/>
            <person name="Hauser L."/>
            <person name="Kyrpides N."/>
            <person name="Ivanova N."/>
            <person name="Ovchinnikova G."/>
            <person name="Pagani I."/>
            <person name="Blumer-Schuette S.E."/>
            <person name="Kelly R.M."/>
            <person name="Woyke T."/>
        </authorList>
    </citation>
    <scope>NUCLEOTIDE SEQUENCE [LARGE SCALE GENOMIC DNA]</scope>
    <source>
        <strain evidence="1 2">6A</strain>
    </source>
</reference>
<proteinExistence type="predicted"/>
<accession>G2PVW9</accession>
<protein>
    <submittedName>
        <fullName evidence="1">Uncharacterized protein</fullName>
    </submittedName>
</protein>
<organism evidence="1 2">
    <name type="scientific">Caldicellulosiruptor acetigenus 6A</name>
    <dbReference type="NCBI Taxonomy" id="632516"/>
    <lineage>
        <taxon>Bacteria</taxon>
        <taxon>Bacillati</taxon>
        <taxon>Bacillota</taxon>
        <taxon>Bacillota incertae sedis</taxon>
        <taxon>Caldicellulosiruptorales</taxon>
        <taxon>Caldicellulosiruptoraceae</taxon>
        <taxon>Caldicellulosiruptor</taxon>
    </lineage>
</organism>
<gene>
    <name evidence="1" type="ORF">Calla_1051</name>
</gene>
<dbReference type="AlphaFoldDB" id="G2PVW9"/>
<name>G2PVW9_9FIRM</name>
<dbReference type="KEGG" id="clc:Calla_1051"/>
<evidence type="ECO:0000313" key="1">
    <source>
        <dbReference type="EMBL" id="AEM73687.1"/>
    </source>
</evidence>
<dbReference type="Proteomes" id="UP000009257">
    <property type="component" value="Chromosome"/>
</dbReference>
<dbReference type="EMBL" id="CP003001">
    <property type="protein sequence ID" value="AEM73687.1"/>
    <property type="molecule type" value="Genomic_DNA"/>
</dbReference>